<keyword evidence="4" id="KW-1185">Reference proteome</keyword>
<sequence length="369" mass="41318">MPPQTRRIPLAYVWDGVTDLTSSADPAATLDLATPRTGSDFAELSRRIKSAGLLRRRPVYYTLRIGSNLLALFACCVAFLVIGDSWWQLLVAVVFALVFTQLAFIGHDAGHKQIFRTRRSNDAIGYVHAGLVGLSYGWWVGKHNRHHANPNHEDEDPDIDMAVLAFSVEQSMGKRGFLRWMIKHQAYFFFPLLLLEGINLRRVSIQAVWTDAVKNRGLEAVLVVVQTVGYLAAVFLVLSPLKAVLFIAVHQALWGLYMGISFAPNHKGMPTLSAGHSLDFLRKQVLTSRNVTGGRWVDFALGGLNYQIEHHLFPNMPRANLRRAQKIVHEFCLRHDIAYSQCGPLRSYGYVLQHLHAVGAPLRRASSST</sequence>
<feature type="transmembrane region" description="Helical" evidence="1">
    <location>
        <begin position="86"/>
        <end position="104"/>
    </location>
</feature>
<dbReference type="Proteomes" id="UP001500618">
    <property type="component" value="Unassembled WGS sequence"/>
</dbReference>
<evidence type="ECO:0000256" key="1">
    <source>
        <dbReference type="SAM" id="Phobius"/>
    </source>
</evidence>
<comment type="caution">
    <text evidence="3">The sequence shown here is derived from an EMBL/GenBank/DDBJ whole genome shotgun (WGS) entry which is preliminary data.</text>
</comment>
<dbReference type="InterPro" id="IPR012171">
    <property type="entry name" value="Fatty_acid_desaturase"/>
</dbReference>
<feature type="domain" description="Fatty acid desaturase" evidence="2">
    <location>
        <begin position="85"/>
        <end position="341"/>
    </location>
</feature>
<protein>
    <submittedName>
        <fullName evidence="3">Acyl-CoA desaturase</fullName>
    </submittedName>
</protein>
<feature type="transmembrane region" description="Helical" evidence="1">
    <location>
        <begin position="244"/>
        <end position="263"/>
    </location>
</feature>
<dbReference type="EMBL" id="BAAANY010000020">
    <property type="protein sequence ID" value="GAA1694543.1"/>
    <property type="molecule type" value="Genomic_DNA"/>
</dbReference>
<organism evidence="3 4">
    <name type="scientific">Fodinicola feengrottensis</name>
    <dbReference type="NCBI Taxonomy" id="435914"/>
    <lineage>
        <taxon>Bacteria</taxon>
        <taxon>Bacillati</taxon>
        <taxon>Actinomycetota</taxon>
        <taxon>Actinomycetes</taxon>
        <taxon>Mycobacteriales</taxon>
        <taxon>Fodinicola</taxon>
    </lineage>
</organism>
<reference evidence="4" key="1">
    <citation type="journal article" date="2019" name="Int. J. Syst. Evol. Microbiol.">
        <title>The Global Catalogue of Microorganisms (GCM) 10K type strain sequencing project: providing services to taxonomists for standard genome sequencing and annotation.</title>
        <authorList>
            <consortium name="The Broad Institute Genomics Platform"/>
            <consortium name="The Broad Institute Genome Sequencing Center for Infectious Disease"/>
            <person name="Wu L."/>
            <person name="Ma J."/>
        </authorList>
    </citation>
    <scope>NUCLEOTIDE SEQUENCE [LARGE SCALE GENOMIC DNA]</scope>
    <source>
        <strain evidence="4">JCM 14718</strain>
    </source>
</reference>
<accession>A0ABP4TVE6</accession>
<dbReference type="InterPro" id="IPR005804">
    <property type="entry name" value="FA_desaturase_dom"/>
</dbReference>
<dbReference type="Pfam" id="PF00487">
    <property type="entry name" value="FA_desaturase"/>
    <property type="match status" value="1"/>
</dbReference>
<feature type="transmembrane region" description="Helical" evidence="1">
    <location>
        <begin position="124"/>
        <end position="141"/>
    </location>
</feature>
<keyword evidence="1" id="KW-1133">Transmembrane helix</keyword>
<keyword evidence="1" id="KW-0472">Membrane</keyword>
<evidence type="ECO:0000259" key="2">
    <source>
        <dbReference type="Pfam" id="PF00487"/>
    </source>
</evidence>
<feature type="transmembrane region" description="Helical" evidence="1">
    <location>
        <begin position="177"/>
        <end position="198"/>
    </location>
</feature>
<name>A0ABP4TVE6_9ACTN</name>
<evidence type="ECO:0000313" key="3">
    <source>
        <dbReference type="EMBL" id="GAA1694543.1"/>
    </source>
</evidence>
<keyword evidence="1" id="KW-0812">Transmembrane</keyword>
<dbReference type="PANTHER" id="PTHR19353:SF19">
    <property type="entry name" value="DELTA(5) FATTY ACID DESATURASE C-RELATED"/>
    <property type="match status" value="1"/>
</dbReference>
<feature type="transmembrane region" description="Helical" evidence="1">
    <location>
        <begin position="59"/>
        <end position="80"/>
    </location>
</feature>
<proteinExistence type="predicted"/>
<dbReference type="PANTHER" id="PTHR19353">
    <property type="entry name" value="FATTY ACID DESATURASE 2"/>
    <property type="match status" value="1"/>
</dbReference>
<gene>
    <name evidence="3" type="ORF">GCM10009765_49760</name>
</gene>
<evidence type="ECO:0000313" key="4">
    <source>
        <dbReference type="Proteomes" id="UP001500618"/>
    </source>
</evidence>
<dbReference type="CDD" id="cd03506">
    <property type="entry name" value="Delta6-FADS-like"/>
    <property type="match status" value="1"/>
</dbReference>
<feature type="transmembrane region" description="Helical" evidence="1">
    <location>
        <begin position="218"/>
        <end position="238"/>
    </location>
</feature>
<dbReference type="PIRSF" id="PIRSF015921">
    <property type="entry name" value="FA_sphinglp_des"/>
    <property type="match status" value="1"/>
</dbReference>